<dbReference type="GO" id="GO:0009007">
    <property type="term" value="F:site-specific DNA-methyltransferase (adenine-specific) activity"/>
    <property type="evidence" value="ECO:0007669"/>
    <property type="project" value="UniProtKB-EC"/>
</dbReference>
<proteinExistence type="predicted"/>
<feature type="domain" description="Type II methyltransferase M.TaqI-like" evidence="6">
    <location>
        <begin position="348"/>
        <end position="563"/>
    </location>
</feature>
<evidence type="ECO:0000313" key="10">
    <source>
        <dbReference type="Proteomes" id="UP000431177"/>
    </source>
</evidence>
<keyword evidence="3 8" id="KW-0808">Transferase</keyword>
<dbReference type="Pfam" id="PF07669">
    <property type="entry name" value="Eco57I"/>
    <property type="match status" value="1"/>
</dbReference>
<keyword evidence="4" id="KW-0949">S-adenosyl-L-methionine</keyword>
<dbReference type="PROSITE" id="PS00092">
    <property type="entry name" value="N6_MTASE"/>
    <property type="match status" value="1"/>
</dbReference>
<dbReference type="EMBL" id="WCLA01000022">
    <property type="protein sequence ID" value="KAB5326825.1"/>
    <property type="molecule type" value="Genomic_DNA"/>
</dbReference>
<reference evidence="8 9" key="1">
    <citation type="submission" date="2018-08" db="EMBL/GenBank/DDBJ databases">
        <title>A genome reference for cultivated species of the human gut microbiota.</title>
        <authorList>
            <person name="Zou Y."/>
            <person name="Xue W."/>
            <person name="Luo G."/>
        </authorList>
    </citation>
    <scope>NUCLEOTIDE SEQUENCE [LARGE SCALE GENOMIC DNA]</scope>
    <source>
        <strain evidence="8 9">AF12-7</strain>
    </source>
</reference>
<dbReference type="InterPro" id="IPR050953">
    <property type="entry name" value="N4_N6_ade-DNA_methylase"/>
</dbReference>
<dbReference type="PANTHER" id="PTHR33841">
    <property type="entry name" value="DNA METHYLTRANSFERASE YEEA-RELATED"/>
    <property type="match status" value="1"/>
</dbReference>
<reference evidence="7 10" key="2">
    <citation type="journal article" date="2019" name="Nat. Med.">
        <title>A library of human gut bacterial isolates paired with longitudinal multiomics data enables mechanistic microbiome research.</title>
        <authorList>
            <person name="Poyet M."/>
            <person name="Groussin M."/>
            <person name="Gibbons S.M."/>
            <person name="Avila-Pacheco J."/>
            <person name="Jiang X."/>
            <person name="Kearney S.M."/>
            <person name="Perrotta A.R."/>
            <person name="Berdy B."/>
            <person name="Zhao S."/>
            <person name="Lieberman T.D."/>
            <person name="Swanson P.K."/>
            <person name="Smith M."/>
            <person name="Roesemann S."/>
            <person name="Alexander J.E."/>
            <person name="Rich S.A."/>
            <person name="Livny J."/>
            <person name="Vlamakis H."/>
            <person name="Clish C."/>
            <person name="Bullock K."/>
            <person name="Deik A."/>
            <person name="Scott J."/>
            <person name="Pierce K.A."/>
            <person name="Xavier R.J."/>
            <person name="Alm E.J."/>
        </authorList>
    </citation>
    <scope>NUCLEOTIDE SEQUENCE [LARGE SCALE GENOMIC DNA]</scope>
    <source>
        <strain evidence="7 10">BIOML-A2</strain>
    </source>
</reference>
<dbReference type="AlphaFoldDB" id="A0A413B9H3"/>
<dbReference type="Proteomes" id="UP000431177">
    <property type="component" value="Unassembled WGS sequence"/>
</dbReference>
<sequence>MNTSKLKRFATEARTKIRQGVILMMRQWGFDADGNVLEEPQLLQGGTLFRGKVIGSEAVYHSWMALRGKIGKNGLRQVYEETAYTWFNRLVAIKILSKNNLLEPYLDYNAGEGLHTTEIVAQARRGIFPQMSDFEQRKVVELTNDHNREAELLTLLLSAVCHNTPILANCFGRINDYTELLLPRSILSQGDFLDMLNDDTYISDDDYCQPELIGWLYQFYIAERKDEVFASFKNGKKASKEDIPAATQIFTPNWIVKYMVQNTIGRIYLDNNSSSILKDDWKYLVEQANSNNAEKSRLKIENPEELTIIDAGCGSGHILVEAFDTLYAIYLEQYASPREACDAILQYNIVGIDIDTRAKQLAQFALLMKACSYVPEMADCHIMPRAFDMPVPISEDEIENLKDSLPHFFLGNNKKVISETIEAIKILQQAEELGSIMKFDVSESTRYAIRTALETQSADKFAYYAHMKLMLALTDKYAAVVMNPPYMGSGNMNAVLSKYVKDNYPKSKADLFAVFMDAAISLLSDNGKYGMINMQSWMFLSSFEALRTNLLKESCIDSMLHLGPHTFDELSGEVVQNTAFVITNSKPTQDTYGAYYRLIAGGNCHTKETMFLEPEEIDDEIAEDRQVYFPNMLQSNFEKIPGCPIAYWVSEKLLFNIGVCNPIGYYAEPRAGLQTSDNNRFLRLWHEVSIKQTAFNLSREKALSSNYKWFPHNKGGQDRRWFGNRDYIVNFYHDGEELKYWLEHNPNDPTTKSWSRNLRNYPLYFNEGITWGAVTSKNITVRYSPQGSLFDTSGPMLFSKTDLIYILGLMNSIVLYQYARLFAQGLSIGSGHIAKVPLVINLQEQVVPLVNDNISISKQDWDAHETSWDFQCNEIVALDSDEKYIDTINGIYEGTGIMPDLAAPQLDNLEWRTNIFKEKWEDKFRRLHENEEELNRQFIEIYGLQDELSPNVPISEITILQQGEISIKPEGSYCGTLEWHDDVLMKQLISYVIGVCMGRYRLDKPGLHIAHPTPTDEEICKYQYRGEEFEIDGDGIIPILPDDSPFIDNARNRIVDFVSKVFGSEKQVENLNFMEFALGKSVSDYMIKDFYKDHKKMYQNRPIYWLFSSKKGAFQCIAYMHRMDEYTLERIRQNYLLPYISFLDEKISAMQTSESLSAAETRQIAKWQTQLDECREYHDRLHQYSQKNISFDLDDGVVKNYALFGDVVAKLK</sequence>
<dbReference type="InterPro" id="IPR002052">
    <property type="entry name" value="DNA_methylase_N6_adenine_CS"/>
</dbReference>
<dbReference type="InterPro" id="IPR011639">
    <property type="entry name" value="MethylTrfase_TaqI-like_dom"/>
</dbReference>
<name>A0A413B9H3_BACSE</name>
<evidence type="ECO:0000313" key="8">
    <source>
        <dbReference type="EMBL" id="RGW35344.1"/>
    </source>
</evidence>
<evidence type="ECO:0000313" key="7">
    <source>
        <dbReference type="EMBL" id="KAB5326825.1"/>
    </source>
</evidence>
<comment type="caution">
    <text evidence="8">The sequence shown here is derived from an EMBL/GenBank/DDBJ whole genome shotgun (WGS) entry which is preliminary data.</text>
</comment>
<evidence type="ECO:0000256" key="5">
    <source>
        <dbReference type="ARBA" id="ARBA00047942"/>
    </source>
</evidence>
<accession>A0A413B9H3</accession>
<comment type="catalytic activity">
    <reaction evidence="5">
        <text>a 2'-deoxyadenosine in DNA + S-adenosyl-L-methionine = an N(6)-methyl-2'-deoxyadenosine in DNA + S-adenosyl-L-homocysteine + H(+)</text>
        <dbReference type="Rhea" id="RHEA:15197"/>
        <dbReference type="Rhea" id="RHEA-COMP:12418"/>
        <dbReference type="Rhea" id="RHEA-COMP:12419"/>
        <dbReference type="ChEBI" id="CHEBI:15378"/>
        <dbReference type="ChEBI" id="CHEBI:57856"/>
        <dbReference type="ChEBI" id="CHEBI:59789"/>
        <dbReference type="ChEBI" id="CHEBI:90615"/>
        <dbReference type="ChEBI" id="CHEBI:90616"/>
        <dbReference type="EC" id="2.1.1.72"/>
    </reaction>
</comment>
<dbReference type="SUPFAM" id="SSF53335">
    <property type="entry name" value="S-adenosyl-L-methionine-dependent methyltransferases"/>
    <property type="match status" value="1"/>
</dbReference>
<dbReference type="GO" id="GO:0006304">
    <property type="term" value="P:DNA modification"/>
    <property type="evidence" value="ECO:0007669"/>
    <property type="project" value="InterPro"/>
</dbReference>
<evidence type="ECO:0000256" key="2">
    <source>
        <dbReference type="ARBA" id="ARBA00022603"/>
    </source>
</evidence>
<dbReference type="EC" id="2.1.1.72" evidence="1"/>
<dbReference type="Gene3D" id="3.40.50.150">
    <property type="entry name" value="Vaccinia Virus protein VP39"/>
    <property type="match status" value="1"/>
</dbReference>
<dbReference type="GO" id="GO:0003676">
    <property type="term" value="F:nucleic acid binding"/>
    <property type="evidence" value="ECO:0007669"/>
    <property type="project" value="InterPro"/>
</dbReference>
<gene>
    <name evidence="8" type="primary">pglX</name>
    <name evidence="8" type="ORF">DWV77_05175</name>
    <name evidence="7" type="ORF">F9950_11305</name>
</gene>
<dbReference type="InterPro" id="IPR029063">
    <property type="entry name" value="SAM-dependent_MTases_sf"/>
</dbReference>
<evidence type="ECO:0000256" key="4">
    <source>
        <dbReference type="ARBA" id="ARBA00022691"/>
    </source>
</evidence>
<evidence type="ECO:0000259" key="6">
    <source>
        <dbReference type="Pfam" id="PF07669"/>
    </source>
</evidence>
<evidence type="ECO:0000256" key="1">
    <source>
        <dbReference type="ARBA" id="ARBA00011900"/>
    </source>
</evidence>
<dbReference type="NCBIfam" id="NF033452">
    <property type="entry name" value="BREX_1_MTaseX"/>
    <property type="match status" value="1"/>
</dbReference>
<dbReference type="InterPro" id="IPR047939">
    <property type="entry name" value="BREX_1_PglX"/>
</dbReference>
<dbReference type="RefSeq" id="WP_117857410.1">
    <property type="nucleotide sequence ID" value="NZ_JAQCSR010000006.1"/>
</dbReference>
<keyword evidence="2 8" id="KW-0489">Methyltransferase</keyword>
<dbReference type="GO" id="GO:0032259">
    <property type="term" value="P:methylation"/>
    <property type="evidence" value="ECO:0007669"/>
    <property type="project" value="UniProtKB-KW"/>
</dbReference>
<evidence type="ECO:0000256" key="3">
    <source>
        <dbReference type="ARBA" id="ARBA00022679"/>
    </source>
</evidence>
<dbReference type="PRINTS" id="PR00507">
    <property type="entry name" value="N12N6MTFRASE"/>
</dbReference>
<evidence type="ECO:0000313" key="9">
    <source>
        <dbReference type="Proteomes" id="UP000285150"/>
    </source>
</evidence>
<dbReference type="EMBL" id="QSAF01000004">
    <property type="protein sequence ID" value="RGW35344.1"/>
    <property type="molecule type" value="Genomic_DNA"/>
</dbReference>
<protein>
    <recommendedName>
        <fullName evidence="1">site-specific DNA-methyltransferase (adenine-specific)</fullName>
        <ecNumber evidence="1">2.1.1.72</ecNumber>
    </recommendedName>
</protein>
<dbReference type="PANTHER" id="PTHR33841:SF1">
    <property type="entry name" value="DNA METHYLTRANSFERASE A"/>
    <property type="match status" value="1"/>
</dbReference>
<organism evidence="8 9">
    <name type="scientific">Bacteroides stercoris</name>
    <dbReference type="NCBI Taxonomy" id="46506"/>
    <lineage>
        <taxon>Bacteria</taxon>
        <taxon>Pseudomonadati</taxon>
        <taxon>Bacteroidota</taxon>
        <taxon>Bacteroidia</taxon>
        <taxon>Bacteroidales</taxon>
        <taxon>Bacteroidaceae</taxon>
        <taxon>Bacteroides</taxon>
    </lineage>
</organism>
<dbReference type="Proteomes" id="UP000285150">
    <property type="component" value="Unassembled WGS sequence"/>
</dbReference>